<protein>
    <submittedName>
        <fullName evidence="2">CoA transferase</fullName>
    </submittedName>
</protein>
<accession>A0ABS1EDI1</accession>
<comment type="caution">
    <text evidence="2">The sequence shown here is derived from an EMBL/GenBank/DDBJ whole genome shotgun (WGS) entry which is preliminary data.</text>
</comment>
<dbReference type="InterPro" id="IPR023606">
    <property type="entry name" value="CoA-Trfase_III_dom_1_sf"/>
</dbReference>
<dbReference type="Proteomes" id="UP000635316">
    <property type="component" value="Unassembled WGS sequence"/>
</dbReference>
<evidence type="ECO:0000256" key="1">
    <source>
        <dbReference type="ARBA" id="ARBA00022679"/>
    </source>
</evidence>
<proteinExistence type="predicted"/>
<keyword evidence="3" id="KW-1185">Reference proteome</keyword>
<dbReference type="InterPro" id="IPR003673">
    <property type="entry name" value="CoA-Trfase_fam_III"/>
</dbReference>
<dbReference type="GO" id="GO:0016740">
    <property type="term" value="F:transferase activity"/>
    <property type="evidence" value="ECO:0007669"/>
    <property type="project" value="UniProtKB-KW"/>
</dbReference>
<organism evidence="2 3">
    <name type="scientific">Advenella mandrilli</name>
    <dbReference type="NCBI Taxonomy" id="2800330"/>
    <lineage>
        <taxon>Bacteria</taxon>
        <taxon>Pseudomonadati</taxon>
        <taxon>Pseudomonadota</taxon>
        <taxon>Betaproteobacteria</taxon>
        <taxon>Burkholderiales</taxon>
        <taxon>Alcaligenaceae</taxon>
    </lineage>
</organism>
<sequence>MNSTKPSTSALQGIKVLDLTSIVFGPYASQILADYGAEVIKVESLMGDSTRYTGPTLEEGLSAIFLGVNRNKQSIALNLKQEQARDVLLELVDQADVFMHSMRPQKMKKLGLDPQTLCQRNPKLVYAGLYGFGHAGRYAGMPAYDDIIQGLSGIPDVVQKQSGTPRYLPIIAADKTCGLVAAHAILAALFQRERDGRGQQVEVPMFETMSSYMLVEHYYGRHLADQNQHAGYDRVLSEWRKPYKTLDGYLCMMPYTDLHWQNFFWHAGFAELTADERFTNISQRTKHINQLYEITGQIVAEQTTAHWIGFCNQHEIPASRINAINELEQDPHLQDVGFFVELEDTGGKYRFVRNPVSLENSTVPVKMPPRLGEHTTPIMENLGYTREEIQQFYEQQLIK</sequence>
<dbReference type="EMBL" id="JAENGP010000001">
    <property type="protein sequence ID" value="MBK1779757.1"/>
    <property type="molecule type" value="Genomic_DNA"/>
</dbReference>
<dbReference type="Gene3D" id="3.40.50.10540">
    <property type="entry name" value="Crotonobetainyl-coa:carnitine coa-transferase, domain 1"/>
    <property type="match status" value="1"/>
</dbReference>
<name>A0ABS1EDI1_9BURK</name>
<reference evidence="2 3" key="1">
    <citation type="submission" date="2020-12" db="EMBL/GenBank/DDBJ databases">
        <authorList>
            <person name="Lu T."/>
            <person name="Wang Q."/>
            <person name="Han X."/>
        </authorList>
    </citation>
    <scope>NUCLEOTIDE SEQUENCE [LARGE SCALE GENOMIC DNA]</scope>
    <source>
        <strain evidence="2 3">WQ 585</strain>
    </source>
</reference>
<dbReference type="InterPro" id="IPR044855">
    <property type="entry name" value="CoA-Trfase_III_dom3_sf"/>
</dbReference>
<dbReference type="RefSeq" id="WP_200232766.1">
    <property type="nucleotide sequence ID" value="NZ_JAENGP010000001.1"/>
</dbReference>
<evidence type="ECO:0000313" key="3">
    <source>
        <dbReference type="Proteomes" id="UP000635316"/>
    </source>
</evidence>
<keyword evidence="1 2" id="KW-0808">Transferase</keyword>
<dbReference type="Gene3D" id="3.30.1540.10">
    <property type="entry name" value="formyl-coa transferase, domain 3"/>
    <property type="match status" value="1"/>
</dbReference>
<dbReference type="SUPFAM" id="SSF89796">
    <property type="entry name" value="CoA-transferase family III (CaiB/BaiF)"/>
    <property type="match status" value="1"/>
</dbReference>
<dbReference type="InterPro" id="IPR050483">
    <property type="entry name" value="CoA-transferase_III_domain"/>
</dbReference>
<evidence type="ECO:0000313" key="2">
    <source>
        <dbReference type="EMBL" id="MBK1779757.1"/>
    </source>
</evidence>
<dbReference type="PANTHER" id="PTHR48207:SF4">
    <property type="entry name" value="BLL6097 PROTEIN"/>
    <property type="match status" value="1"/>
</dbReference>
<dbReference type="Pfam" id="PF02515">
    <property type="entry name" value="CoA_transf_3"/>
    <property type="match status" value="1"/>
</dbReference>
<dbReference type="PANTHER" id="PTHR48207">
    <property type="entry name" value="SUCCINATE--HYDROXYMETHYLGLUTARATE COA-TRANSFERASE"/>
    <property type="match status" value="1"/>
</dbReference>
<gene>
    <name evidence="2" type="ORF">JHL22_00845</name>
</gene>